<evidence type="ECO:0000313" key="8">
    <source>
        <dbReference type="Proteomes" id="UP000178646"/>
    </source>
</evidence>
<protein>
    <recommendedName>
        <fullName evidence="9">RNA polymerase sigma-70 region 2 domain-containing protein</fullName>
    </recommendedName>
</protein>
<comment type="similarity">
    <text evidence="1">Belongs to the sigma-70 factor family. ECF subfamily.</text>
</comment>
<comment type="caution">
    <text evidence="7">The sequence shown here is derived from an EMBL/GenBank/DDBJ whole genome shotgun (WGS) entry which is preliminary data.</text>
</comment>
<reference evidence="7 8" key="1">
    <citation type="journal article" date="2016" name="Nat. Commun.">
        <title>Thousands of microbial genomes shed light on interconnected biogeochemical processes in an aquifer system.</title>
        <authorList>
            <person name="Anantharaman K."/>
            <person name="Brown C.T."/>
            <person name="Hug L.A."/>
            <person name="Sharon I."/>
            <person name="Castelle C.J."/>
            <person name="Probst A.J."/>
            <person name="Thomas B.C."/>
            <person name="Singh A."/>
            <person name="Wilkins M.J."/>
            <person name="Karaoz U."/>
            <person name="Brodie E.L."/>
            <person name="Williams K.H."/>
            <person name="Hubbard S.S."/>
            <person name="Banfield J.F."/>
        </authorList>
    </citation>
    <scope>NUCLEOTIDE SEQUENCE [LARGE SCALE GENOMIC DNA]</scope>
</reference>
<dbReference type="Pfam" id="PF04542">
    <property type="entry name" value="Sigma70_r2"/>
    <property type="match status" value="1"/>
</dbReference>
<evidence type="ECO:0000256" key="2">
    <source>
        <dbReference type="ARBA" id="ARBA00023015"/>
    </source>
</evidence>
<evidence type="ECO:0000256" key="4">
    <source>
        <dbReference type="ARBA" id="ARBA00023163"/>
    </source>
</evidence>
<dbReference type="InterPro" id="IPR013325">
    <property type="entry name" value="RNA_pol_sigma_r2"/>
</dbReference>
<organism evidence="7 8">
    <name type="scientific">Candidatus Terrybacteria bacterium RIFCSPHIGHO2_02_41_19</name>
    <dbReference type="NCBI Taxonomy" id="1802364"/>
    <lineage>
        <taxon>Bacteria</taxon>
        <taxon>Candidatus Terryibacteriota</taxon>
    </lineage>
</organism>
<keyword evidence="2" id="KW-0805">Transcription regulation</keyword>
<evidence type="ECO:0008006" key="9">
    <source>
        <dbReference type="Google" id="ProtNLM"/>
    </source>
</evidence>
<dbReference type="GO" id="GO:0016987">
    <property type="term" value="F:sigma factor activity"/>
    <property type="evidence" value="ECO:0007669"/>
    <property type="project" value="UniProtKB-KW"/>
</dbReference>
<dbReference type="InterPro" id="IPR013324">
    <property type="entry name" value="RNA_pol_sigma_r3/r4-like"/>
</dbReference>
<keyword evidence="3" id="KW-0731">Sigma factor</keyword>
<evidence type="ECO:0000259" key="6">
    <source>
        <dbReference type="Pfam" id="PF08281"/>
    </source>
</evidence>
<dbReference type="InterPro" id="IPR007627">
    <property type="entry name" value="RNA_pol_sigma70_r2"/>
</dbReference>
<dbReference type="Gene3D" id="1.10.10.10">
    <property type="entry name" value="Winged helix-like DNA-binding domain superfamily/Winged helix DNA-binding domain"/>
    <property type="match status" value="1"/>
</dbReference>
<dbReference type="SUPFAM" id="SSF88659">
    <property type="entry name" value="Sigma3 and sigma4 domains of RNA polymerase sigma factors"/>
    <property type="match status" value="1"/>
</dbReference>
<dbReference type="NCBIfam" id="TIGR02937">
    <property type="entry name" value="sigma70-ECF"/>
    <property type="match status" value="1"/>
</dbReference>
<accession>A0A1G2PPE2</accession>
<dbReference type="InterPro" id="IPR014284">
    <property type="entry name" value="RNA_pol_sigma-70_dom"/>
</dbReference>
<evidence type="ECO:0000256" key="3">
    <source>
        <dbReference type="ARBA" id="ARBA00023082"/>
    </source>
</evidence>
<dbReference type="InterPro" id="IPR036388">
    <property type="entry name" value="WH-like_DNA-bd_sf"/>
</dbReference>
<dbReference type="EMBL" id="MHSU01000021">
    <property type="protein sequence ID" value="OHA50214.1"/>
    <property type="molecule type" value="Genomic_DNA"/>
</dbReference>
<dbReference type="Pfam" id="PF08281">
    <property type="entry name" value="Sigma70_r4_2"/>
    <property type="match status" value="1"/>
</dbReference>
<dbReference type="Proteomes" id="UP000178646">
    <property type="component" value="Unassembled WGS sequence"/>
</dbReference>
<dbReference type="AlphaFoldDB" id="A0A1G2PPE2"/>
<dbReference type="Gene3D" id="1.10.1740.10">
    <property type="match status" value="1"/>
</dbReference>
<dbReference type="PANTHER" id="PTHR43133">
    <property type="entry name" value="RNA POLYMERASE ECF-TYPE SIGMA FACTO"/>
    <property type="match status" value="1"/>
</dbReference>
<name>A0A1G2PPE2_9BACT</name>
<dbReference type="InterPro" id="IPR013249">
    <property type="entry name" value="RNA_pol_sigma70_r4_t2"/>
</dbReference>
<feature type="domain" description="RNA polymerase sigma factor 70 region 4 type 2" evidence="6">
    <location>
        <begin position="144"/>
        <end position="192"/>
    </location>
</feature>
<feature type="domain" description="RNA polymerase sigma-70 region 2" evidence="5">
    <location>
        <begin position="33"/>
        <end position="102"/>
    </location>
</feature>
<evidence type="ECO:0000259" key="5">
    <source>
        <dbReference type="Pfam" id="PF04542"/>
    </source>
</evidence>
<dbReference type="PANTHER" id="PTHR43133:SF51">
    <property type="entry name" value="RNA POLYMERASE SIGMA FACTOR"/>
    <property type="match status" value="1"/>
</dbReference>
<proteinExistence type="inferred from homology"/>
<gene>
    <name evidence="7" type="ORF">A2W59_02380</name>
</gene>
<dbReference type="SUPFAM" id="SSF88946">
    <property type="entry name" value="Sigma2 domain of RNA polymerase sigma factors"/>
    <property type="match status" value="1"/>
</dbReference>
<dbReference type="GO" id="GO:0003677">
    <property type="term" value="F:DNA binding"/>
    <property type="evidence" value="ECO:0007669"/>
    <property type="project" value="InterPro"/>
</dbReference>
<dbReference type="GO" id="GO:0006352">
    <property type="term" value="P:DNA-templated transcription initiation"/>
    <property type="evidence" value="ECO:0007669"/>
    <property type="project" value="InterPro"/>
</dbReference>
<keyword evidence="4" id="KW-0804">Transcription</keyword>
<evidence type="ECO:0000256" key="1">
    <source>
        <dbReference type="ARBA" id="ARBA00010641"/>
    </source>
</evidence>
<evidence type="ECO:0000313" key="7">
    <source>
        <dbReference type="EMBL" id="OHA50214.1"/>
    </source>
</evidence>
<sequence length="207" mass="23139">MKAREMASQNTKNLPDEEVLAVSLVSPSAFEILVDRYQSAFLRKAGGIVKREDDAQDTVQETFVKIYLNAKKFKKEKAGDSFKNWAYKILVNCAISRYGKLKKEMLASSPLDAGDLGEKVFNISADYAERDNLETKIDNKNFIAEVLGKLPNAFSAILKKYFFGGKSHKEIAEEDGISAGAAKLRLFRAKKAFKKAAEEMGKRPLMI</sequence>
<dbReference type="InterPro" id="IPR039425">
    <property type="entry name" value="RNA_pol_sigma-70-like"/>
</dbReference>